<organism evidence="2 3">
    <name type="scientific">Microbacterium testaceum</name>
    <name type="common">Aureobacterium testaceum</name>
    <name type="synonym">Brevibacterium testaceum</name>
    <dbReference type="NCBI Taxonomy" id="2033"/>
    <lineage>
        <taxon>Bacteria</taxon>
        <taxon>Bacillati</taxon>
        <taxon>Actinomycetota</taxon>
        <taxon>Actinomycetes</taxon>
        <taxon>Micrococcales</taxon>
        <taxon>Microbacteriaceae</taxon>
        <taxon>Microbacterium</taxon>
    </lineage>
</organism>
<feature type="compositionally biased region" description="Low complexity" evidence="1">
    <location>
        <begin position="52"/>
        <end position="65"/>
    </location>
</feature>
<evidence type="ECO:0000313" key="3">
    <source>
        <dbReference type="Proteomes" id="UP000075025"/>
    </source>
</evidence>
<dbReference type="AlphaFoldDB" id="A0A147EX36"/>
<feature type="region of interest" description="Disordered" evidence="1">
    <location>
        <begin position="1"/>
        <end position="72"/>
    </location>
</feature>
<evidence type="ECO:0000256" key="1">
    <source>
        <dbReference type="SAM" id="MobiDB-lite"/>
    </source>
</evidence>
<gene>
    <name evidence="2" type="ORF">NS220_08905</name>
</gene>
<dbReference type="EMBL" id="LDRT01000052">
    <property type="protein sequence ID" value="KTR94515.1"/>
    <property type="molecule type" value="Genomic_DNA"/>
</dbReference>
<protein>
    <submittedName>
        <fullName evidence="2">Uncharacterized protein</fullName>
    </submittedName>
</protein>
<feature type="compositionally biased region" description="Basic and acidic residues" evidence="1">
    <location>
        <begin position="36"/>
        <end position="49"/>
    </location>
</feature>
<accession>A0A147EX36</accession>
<sequence>MDPEEKMRYAAGETEQGPPPPRTANGAAGTGIPGPEARELDGRYEDPGRHPAASSGRSAADSAADLAEHRAGRQHPVLDAVEQMTVGAIAGSHRVSLHR</sequence>
<dbReference type="PATRIC" id="fig|2033.6.peg.2874"/>
<name>A0A147EX36_MICTE</name>
<reference evidence="2 3" key="1">
    <citation type="journal article" date="2016" name="Front. Microbiol.">
        <title>Genomic Resource of Rice Seed Associated Bacteria.</title>
        <authorList>
            <person name="Midha S."/>
            <person name="Bansal K."/>
            <person name="Sharma S."/>
            <person name="Kumar N."/>
            <person name="Patil P.P."/>
            <person name="Chaudhry V."/>
            <person name="Patil P.B."/>
        </authorList>
    </citation>
    <scope>NUCLEOTIDE SEQUENCE [LARGE SCALE GENOMIC DNA]</scope>
    <source>
        <strain evidence="2 3">NS220</strain>
    </source>
</reference>
<dbReference type="Proteomes" id="UP000075025">
    <property type="component" value="Unassembled WGS sequence"/>
</dbReference>
<evidence type="ECO:0000313" key="2">
    <source>
        <dbReference type="EMBL" id="KTR94515.1"/>
    </source>
</evidence>
<comment type="caution">
    <text evidence="2">The sequence shown here is derived from an EMBL/GenBank/DDBJ whole genome shotgun (WGS) entry which is preliminary data.</text>
</comment>
<proteinExistence type="predicted"/>